<dbReference type="RefSeq" id="WP_071793412.1">
    <property type="nucleotide sequence ID" value="NZ_LZDD01000001.1"/>
</dbReference>
<feature type="domain" description="GP-PDE" evidence="1">
    <location>
        <begin position="2"/>
        <end position="239"/>
    </location>
</feature>
<comment type="caution">
    <text evidence="2">The sequence shown here is derived from an EMBL/GenBank/DDBJ whole genome shotgun (WGS) entry which is preliminary data.</text>
</comment>
<dbReference type="Proteomes" id="UP000182015">
    <property type="component" value="Unassembled WGS sequence"/>
</dbReference>
<evidence type="ECO:0000259" key="1">
    <source>
        <dbReference type="PROSITE" id="PS51704"/>
    </source>
</evidence>
<accession>A0A1L8MPR9</accession>
<dbReference type="SUPFAM" id="SSF51695">
    <property type="entry name" value="PLC-like phosphodiesterases"/>
    <property type="match status" value="1"/>
</dbReference>
<dbReference type="PROSITE" id="PS51704">
    <property type="entry name" value="GP_PDE"/>
    <property type="match status" value="1"/>
</dbReference>
<dbReference type="InterPro" id="IPR017946">
    <property type="entry name" value="PLC-like_Pdiesterase_TIM-brl"/>
</dbReference>
<dbReference type="GO" id="GO:0008081">
    <property type="term" value="F:phosphoric diester hydrolase activity"/>
    <property type="evidence" value="ECO:0007669"/>
    <property type="project" value="InterPro"/>
</dbReference>
<dbReference type="PANTHER" id="PTHR46211:SF1">
    <property type="entry name" value="GLYCEROPHOSPHODIESTER PHOSPHODIESTERASE, CYTOPLASMIC"/>
    <property type="match status" value="1"/>
</dbReference>
<organism evidence="2 3">
    <name type="scientific">Streptococcus bovimastitidis</name>
    <dbReference type="NCBI Taxonomy" id="1856638"/>
    <lineage>
        <taxon>Bacteria</taxon>
        <taxon>Bacillati</taxon>
        <taxon>Bacillota</taxon>
        <taxon>Bacilli</taxon>
        <taxon>Lactobacillales</taxon>
        <taxon>Streptococcaceae</taxon>
        <taxon>Streptococcus</taxon>
    </lineage>
</organism>
<dbReference type="AlphaFoldDB" id="A0A1L8MPR9"/>
<proteinExistence type="predicted"/>
<evidence type="ECO:0000313" key="3">
    <source>
        <dbReference type="Proteomes" id="UP000182015"/>
    </source>
</evidence>
<evidence type="ECO:0000313" key="2">
    <source>
        <dbReference type="EMBL" id="OJF72729.1"/>
    </source>
</evidence>
<dbReference type="PANTHER" id="PTHR46211">
    <property type="entry name" value="GLYCEROPHOSPHORYL DIESTER PHOSPHODIESTERASE"/>
    <property type="match status" value="1"/>
</dbReference>
<dbReference type="OrthoDB" id="384721at2"/>
<gene>
    <name evidence="2" type="ORF">A9Q68_04060</name>
</gene>
<dbReference type="Pfam" id="PF03009">
    <property type="entry name" value="GDPD"/>
    <property type="match status" value="1"/>
</dbReference>
<dbReference type="STRING" id="1856638.A9Q68_04060"/>
<protein>
    <submittedName>
        <fullName evidence="2">Glycerophosphodiester phosphodiesterase</fullName>
    </submittedName>
</protein>
<dbReference type="GO" id="GO:0006629">
    <property type="term" value="P:lipid metabolic process"/>
    <property type="evidence" value="ECO:0007669"/>
    <property type="project" value="InterPro"/>
</dbReference>
<reference evidence="3" key="1">
    <citation type="submission" date="2016-06" db="EMBL/GenBank/DDBJ databases">
        <authorList>
            <person name="de Vries S.P.W."/>
            <person name="Hadjirin N.F."/>
            <person name="Lay E.M."/>
            <person name="Zadoks R.N."/>
            <person name="Peacock S.J."/>
            <person name="Parkhill J."/>
            <person name="Grant A.J."/>
            <person name="Mcdougall S."/>
            <person name="Holmes M.A."/>
        </authorList>
    </citation>
    <scope>NUCLEOTIDE SEQUENCE [LARGE SCALE GENOMIC DNA]</scope>
    <source>
        <strain evidence="3">NZ1587</strain>
    </source>
</reference>
<dbReference type="CDD" id="cd08563">
    <property type="entry name" value="GDPD_TtGDE_like"/>
    <property type="match status" value="1"/>
</dbReference>
<dbReference type="InterPro" id="IPR030395">
    <property type="entry name" value="GP_PDE_dom"/>
</dbReference>
<dbReference type="EMBL" id="LZDD01000001">
    <property type="protein sequence ID" value="OJF72729.1"/>
    <property type="molecule type" value="Genomic_DNA"/>
</dbReference>
<keyword evidence="3" id="KW-1185">Reference proteome</keyword>
<dbReference type="Gene3D" id="3.20.20.190">
    <property type="entry name" value="Phosphatidylinositol (PI) phosphodiesterase"/>
    <property type="match status" value="1"/>
</dbReference>
<name>A0A1L8MPR9_9STRE</name>
<sequence>MTTIFAHRGSKCNRPENTLAAFKEAIRVGADGIELDVHRTKDHHLVVIHDETVDRTTNGIGYVRDLTLKEIKALDAGSWFAPFYFREKVPTLEEVLHFLVAENFQGTLNIEIKTDKYHYPRIERDIAKLMQSQKWPFDYLYCSFNFRSLKIMEKADPNIELAYLMKTGTFHIWLGQKATFVGAIHPNKLWAMNNKNKIALFGKSVRPWTLNKEKQMEFAFRFKLAGFMTDKPELAVQVRDRLAQEKNQDLIALG</sequence>